<organism evidence="2 3">
    <name type="scientific">Mycena sanguinolenta</name>
    <dbReference type="NCBI Taxonomy" id="230812"/>
    <lineage>
        <taxon>Eukaryota</taxon>
        <taxon>Fungi</taxon>
        <taxon>Dikarya</taxon>
        <taxon>Basidiomycota</taxon>
        <taxon>Agaricomycotina</taxon>
        <taxon>Agaricomycetes</taxon>
        <taxon>Agaricomycetidae</taxon>
        <taxon>Agaricales</taxon>
        <taxon>Marasmiineae</taxon>
        <taxon>Mycenaceae</taxon>
        <taxon>Mycena</taxon>
    </lineage>
</organism>
<dbReference type="OrthoDB" id="2635672at2759"/>
<comment type="caution">
    <text evidence="2">The sequence shown here is derived from an EMBL/GenBank/DDBJ whole genome shotgun (WGS) entry which is preliminary data.</text>
</comment>
<evidence type="ECO:0000256" key="1">
    <source>
        <dbReference type="SAM" id="MobiDB-lite"/>
    </source>
</evidence>
<name>A0A8H6Z1A5_9AGAR</name>
<dbReference type="AlphaFoldDB" id="A0A8H6Z1A5"/>
<evidence type="ECO:0000313" key="2">
    <source>
        <dbReference type="EMBL" id="KAF7370388.1"/>
    </source>
</evidence>
<accession>A0A8H6Z1A5</accession>
<gene>
    <name evidence="2" type="ORF">MSAN_00670300</name>
</gene>
<dbReference type="Proteomes" id="UP000623467">
    <property type="component" value="Unassembled WGS sequence"/>
</dbReference>
<keyword evidence="3" id="KW-1185">Reference proteome</keyword>
<reference evidence="2" key="1">
    <citation type="submission" date="2020-05" db="EMBL/GenBank/DDBJ databases">
        <title>Mycena genomes resolve the evolution of fungal bioluminescence.</title>
        <authorList>
            <person name="Tsai I.J."/>
        </authorList>
    </citation>
    <scope>NUCLEOTIDE SEQUENCE</scope>
    <source>
        <strain evidence="2">160909Yilan</strain>
    </source>
</reference>
<dbReference type="EMBL" id="JACAZH010000004">
    <property type="protein sequence ID" value="KAF7370388.1"/>
    <property type="molecule type" value="Genomic_DNA"/>
</dbReference>
<proteinExistence type="predicted"/>
<protein>
    <submittedName>
        <fullName evidence="2">Uncharacterized protein</fullName>
    </submittedName>
</protein>
<feature type="region of interest" description="Disordered" evidence="1">
    <location>
        <begin position="1"/>
        <end position="23"/>
    </location>
</feature>
<evidence type="ECO:0000313" key="3">
    <source>
        <dbReference type="Proteomes" id="UP000623467"/>
    </source>
</evidence>
<sequence length="306" mass="33907">MPPSSLPCATHLPHSTRHSRPSGVAISGSHPHFYTAPFTGPASDSTFHPFVETHLLLVFFGSCSDPALFSKRIRALQVFFYHVRRLAGFLENLEQVDEVTLDFRQIYYAVFSEGRQALECLKAWESTIFPLLGAALGKGCTAFNVYGGTFIVHKSQRTSLQPVVPMKQPSVLSALGLRIHRVASMFGRRIRRKAEVEKKTPLGLRTLNIHSNIFLLPPCYDWTMATLRASPSLISLSIVHDDIGEWDGDDILSNIHAPRLQHFAMDLNCSVTAAALQWFFARHPHIGASSFGTRVALPTGMRCGAP</sequence>